<evidence type="ECO:0000313" key="6">
    <source>
        <dbReference type="Proteomes" id="UP000218282"/>
    </source>
</evidence>
<gene>
    <name evidence="5" type="ORF">RU86_GL000368</name>
</gene>
<keyword evidence="1" id="KW-0805">Transcription regulation</keyword>
<evidence type="ECO:0000256" key="3">
    <source>
        <dbReference type="ARBA" id="ARBA00023163"/>
    </source>
</evidence>
<keyword evidence="6" id="KW-1185">Reference proteome</keyword>
<dbReference type="SUPFAM" id="SSF46955">
    <property type="entry name" value="Putative DNA-binding domain"/>
    <property type="match status" value="1"/>
</dbReference>
<dbReference type="SMART" id="SM00422">
    <property type="entry name" value="HTH_MERR"/>
    <property type="match status" value="1"/>
</dbReference>
<comment type="caution">
    <text evidence="5">The sequence shown here is derived from an EMBL/GenBank/DDBJ whole genome shotgun (WGS) entry which is preliminary data.</text>
</comment>
<dbReference type="Pfam" id="PF13411">
    <property type="entry name" value="MerR_1"/>
    <property type="match status" value="1"/>
</dbReference>
<dbReference type="AlphaFoldDB" id="A0A2A5RY14"/>
<evidence type="ECO:0000256" key="1">
    <source>
        <dbReference type="ARBA" id="ARBA00023015"/>
    </source>
</evidence>
<sequence length="254" mass="29160">MYNVFKGENEMNTLSSGQIAELFGLPKSKLRYYINKGLLSPHVDEENGYYLFDESDIYRLYQLIIFRKIGFSISDIKASQAVDDLMPLLHKSKQMLQANIDELISLQKLTTKIIDSHDSSQLDDVYFVAHADRYFKKLPQDMVTNGEINYLSASKQKEFKIDQPYFIQSNEAQVDVCYASQVSDYDHVYLAGNYACINFLVADEVGLDLKISQFLEDPLFQLTQPKDKQILVYENVTRSLAYNSGLVYTVEVCV</sequence>
<reference evidence="5 6" key="1">
    <citation type="submission" date="2014-12" db="EMBL/GenBank/DDBJ databases">
        <title>Draft genome sequences of 10 type strains of Lactococcus.</title>
        <authorList>
            <person name="Sun Z."/>
            <person name="Zhong Z."/>
            <person name="Liu W."/>
            <person name="Zhang W."/>
            <person name="Zhang H."/>
        </authorList>
    </citation>
    <scope>NUCLEOTIDE SEQUENCE [LARGE SCALE GENOMIC DNA]</scope>
    <source>
        <strain evidence="5 6">DSM 6634</strain>
    </source>
</reference>
<keyword evidence="3" id="KW-0804">Transcription</keyword>
<evidence type="ECO:0000259" key="4">
    <source>
        <dbReference type="PROSITE" id="PS50937"/>
    </source>
</evidence>
<dbReference type="Gene3D" id="1.10.1660.10">
    <property type="match status" value="1"/>
</dbReference>
<keyword evidence="2" id="KW-0238">DNA-binding</keyword>
<dbReference type="GO" id="GO:0003677">
    <property type="term" value="F:DNA binding"/>
    <property type="evidence" value="ECO:0007669"/>
    <property type="project" value="UniProtKB-KW"/>
</dbReference>
<feature type="domain" description="HTH merR-type" evidence="4">
    <location>
        <begin position="13"/>
        <end position="82"/>
    </location>
</feature>
<proteinExistence type="predicted"/>
<dbReference type="Proteomes" id="UP000218282">
    <property type="component" value="Unassembled WGS sequence"/>
</dbReference>
<protein>
    <recommendedName>
        <fullName evidence="4">HTH merR-type domain-containing protein</fullName>
    </recommendedName>
</protein>
<dbReference type="PROSITE" id="PS50937">
    <property type="entry name" value="HTH_MERR_2"/>
    <property type="match status" value="1"/>
</dbReference>
<accession>A0A2A5RY14</accession>
<dbReference type="InterPro" id="IPR000551">
    <property type="entry name" value="MerR-type_HTH_dom"/>
</dbReference>
<dbReference type="EMBL" id="JXJW01000012">
    <property type="protein sequence ID" value="PCS06136.1"/>
    <property type="molecule type" value="Genomic_DNA"/>
</dbReference>
<dbReference type="PANTHER" id="PTHR30204">
    <property type="entry name" value="REDOX-CYCLING DRUG-SENSING TRANSCRIPTIONAL ACTIVATOR SOXR"/>
    <property type="match status" value="1"/>
</dbReference>
<name>A0A2A5RY14_9LACT</name>
<evidence type="ECO:0000256" key="2">
    <source>
        <dbReference type="ARBA" id="ARBA00023125"/>
    </source>
</evidence>
<dbReference type="InterPro" id="IPR009061">
    <property type="entry name" value="DNA-bd_dom_put_sf"/>
</dbReference>
<dbReference type="GO" id="GO:0003700">
    <property type="term" value="F:DNA-binding transcription factor activity"/>
    <property type="evidence" value="ECO:0007669"/>
    <property type="project" value="InterPro"/>
</dbReference>
<organism evidence="5 6">
    <name type="scientific">Pseudolactococcus piscium</name>
    <dbReference type="NCBI Taxonomy" id="1364"/>
    <lineage>
        <taxon>Bacteria</taxon>
        <taxon>Bacillati</taxon>
        <taxon>Bacillota</taxon>
        <taxon>Bacilli</taxon>
        <taxon>Lactobacillales</taxon>
        <taxon>Streptococcaceae</taxon>
        <taxon>Pseudolactococcus</taxon>
    </lineage>
</organism>
<evidence type="ECO:0000313" key="5">
    <source>
        <dbReference type="EMBL" id="PCS06136.1"/>
    </source>
</evidence>
<dbReference type="InterPro" id="IPR047057">
    <property type="entry name" value="MerR_fam"/>
</dbReference>
<dbReference type="PANTHER" id="PTHR30204:SF94">
    <property type="entry name" value="HEAVY METAL-DEPENDENT TRANSCRIPTIONAL REGULATOR HI_0293-RELATED"/>
    <property type="match status" value="1"/>
</dbReference>